<feature type="transmembrane region" description="Helical" evidence="2">
    <location>
        <begin position="1333"/>
        <end position="1357"/>
    </location>
</feature>
<dbReference type="EMBL" id="DS547124">
    <property type="protein sequence ID" value="EDR03510.1"/>
    <property type="molecule type" value="Genomic_DNA"/>
</dbReference>
<feature type="transmembrane region" description="Helical" evidence="2">
    <location>
        <begin position="986"/>
        <end position="1006"/>
    </location>
</feature>
<dbReference type="OrthoDB" id="3178870at2759"/>
<dbReference type="GeneID" id="6081586"/>
<evidence type="ECO:0000313" key="3">
    <source>
        <dbReference type="EMBL" id="EDR03510.1"/>
    </source>
</evidence>
<dbReference type="Proteomes" id="UP000001194">
    <property type="component" value="Unassembled WGS sequence"/>
</dbReference>
<accession>B0DPT4</accession>
<evidence type="ECO:0000313" key="4">
    <source>
        <dbReference type="Proteomes" id="UP000001194"/>
    </source>
</evidence>
<dbReference type="RefSeq" id="XP_001885966.1">
    <property type="nucleotide sequence ID" value="XM_001885931.1"/>
</dbReference>
<protein>
    <submittedName>
        <fullName evidence="3">Predicted protein</fullName>
    </submittedName>
</protein>
<feature type="region of interest" description="Disordered" evidence="1">
    <location>
        <begin position="1276"/>
        <end position="1325"/>
    </location>
</feature>
<keyword evidence="2" id="KW-1133">Transmembrane helix</keyword>
<keyword evidence="2" id="KW-0472">Membrane</keyword>
<feature type="compositionally biased region" description="Low complexity" evidence="1">
    <location>
        <begin position="1296"/>
        <end position="1311"/>
    </location>
</feature>
<sequence length="1388" mass="150984">MYLWAELVDRPVFEGSAFSFSWRMASKSFGAEMASERWSLESTVVNTSSVTIVEAASPDRMHTENRNDDQLSSMASTTHLRSNIAVEIIDMILQDISPNHLQPLLTVNSFFHCITLRRLYHTIVLHSPTNTITLFRTLLRNASLPPLVRALDINFATVSPTRNLYGLFHSVLLRLSLLTSLTIELPRHHSPMWIFDGCTFKLRQFTTSHHCRLPLARFLDSQDGITDLTLRGYQNDHTSSMLSFLDPPLSHTLPSSSQQNFTLHPHSLPHLTTFNAVHAGAPIIHTIMSGRPVRVVSIPLFPNCVEESFSALQAGSGDLKRLSVISFDPQAPRFLFEEVAKRFRKLEALHLVVLMADFTNEHLAASGRYLKSFDSLKYITCVASTKDSNTRTEECSLATEWHKLWYGFMDGLGSMIGLVWMMRMGRRGSEKGRWWMGGLSGRGLWGTRLEQELCNSRTLCFALCQDAGPSGCLCMTKLSVCLYGPSHCIHQGHLSLPLQIPALHFGAMCASAMDWEAKCQTGQTFHGQSSSKYYLHHVSPTLKSPFYRNNIEPMHRVNIYSRAGPLPPVECLSTSSLMEDILYEPFNTSTSPTQDDPLAAVTVAEDSTQSLEPPSVCFTAGDTTLNPGSERGFKDSTRSFKFSTRSFKDSTRRSKISTRSLFKKSRRRNSEAKASSFKWSDAVNAVIQAAGLITAVVFGVWAVRTYDVARNSLGRADIANDLTARGVRIALAANNLTERALEIANNTNILTREALKIARDANTQAREIAHTTHLLTRTSNVIALAANDQAQKIANTSHNLTSQALAIALDANTQAGKIANTTNHLTRRSHAIAKASIHQTEVQNMLANSLQLLSFCASAQTKPPSNLTDLCASITLRLWSFVTSSVVPTTSPENPDTQEFVNVPHNLSTSTSSTLPRTATTTRHSASISPTRRPSAPASPTTMGPAASTQQTTARPSVSTLPTPPPTTERPSPISASHRRKKPMQLSVIVGIVVAVVVFFVAVGIGEKAESKITLSKTHTCSKPESIPTPGPSRAQAVGFRTGRIYWQLGNLGIGALIHWNVAVHDHGSLPILGPSPITLGSPPTILSPQSPPIIGSSASILCGPTIVGSSSIDEVDRQVGLLDRMSNISNTPNVEKFSPINDEKFLKHNRKDKHSSAVIWVFSWSEIVDYVLQIAGITAGIVFGVWVIKTYSATETSLSIAANANNLSTNALEQSKLANQLALLSFCAPYLKAIPPSEFGVGLMPPATGSQLNPNTTNPLGGGGSAESGSYVAPYPSLEVGPQPTPSSSSQHCWNQASANSSRSSSNSQALGGPNRLLPPPKTTSYHQKTTVHFAVLVGIIAAVVAFLVIVGALLAGRKRLKIRIRITTEYELANMLNPNGAAVILA</sequence>
<name>B0DPT4_LACBS</name>
<gene>
    <name evidence="3" type="ORF">LACBIDRAFT_331546</name>
</gene>
<feature type="region of interest" description="Disordered" evidence="1">
    <location>
        <begin position="886"/>
        <end position="980"/>
    </location>
</feature>
<evidence type="ECO:0000256" key="1">
    <source>
        <dbReference type="SAM" id="MobiDB-lite"/>
    </source>
</evidence>
<reference evidence="3 4" key="1">
    <citation type="journal article" date="2008" name="Nature">
        <title>The genome of Laccaria bicolor provides insights into mycorrhizal symbiosis.</title>
        <authorList>
            <person name="Martin F."/>
            <person name="Aerts A."/>
            <person name="Ahren D."/>
            <person name="Brun A."/>
            <person name="Danchin E.G.J."/>
            <person name="Duchaussoy F."/>
            <person name="Gibon J."/>
            <person name="Kohler A."/>
            <person name="Lindquist E."/>
            <person name="Pereda V."/>
            <person name="Salamov A."/>
            <person name="Shapiro H.J."/>
            <person name="Wuyts J."/>
            <person name="Blaudez D."/>
            <person name="Buee M."/>
            <person name="Brokstein P."/>
            <person name="Canbaeck B."/>
            <person name="Cohen D."/>
            <person name="Courty P.E."/>
            <person name="Coutinho P.M."/>
            <person name="Delaruelle C."/>
            <person name="Detter J.C."/>
            <person name="Deveau A."/>
            <person name="DiFazio S."/>
            <person name="Duplessis S."/>
            <person name="Fraissinet-Tachet L."/>
            <person name="Lucic E."/>
            <person name="Frey-Klett P."/>
            <person name="Fourrey C."/>
            <person name="Feussner I."/>
            <person name="Gay G."/>
            <person name="Grimwood J."/>
            <person name="Hoegger P.J."/>
            <person name="Jain P."/>
            <person name="Kilaru S."/>
            <person name="Labbe J."/>
            <person name="Lin Y.C."/>
            <person name="Legue V."/>
            <person name="Le Tacon F."/>
            <person name="Marmeisse R."/>
            <person name="Melayah D."/>
            <person name="Montanini B."/>
            <person name="Muratet M."/>
            <person name="Nehls U."/>
            <person name="Niculita-Hirzel H."/>
            <person name="Oudot-Le Secq M.P."/>
            <person name="Peter M."/>
            <person name="Quesneville H."/>
            <person name="Rajashekar B."/>
            <person name="Reich M."/>
            <person name="Rouhier N."/>
            <person name="Schmutz J."/>
            <person name="Yin T."/>
            <person name="Chalot M."/>
            <person name="Henrissat B."/>
            <person name="Kuees U."/>
            <person name="Lucas S."/>
            <person name="Van de Peer Y."/>
            <person name="Podila G.K."/>
            <person name="Polle A."/>
            <person name="Pukkila P.J."/>
            <person name="Richardson P.M."/>
            <person name="Rouze P."/>
            <person name="Sanders I.R."/>
            <person name="Stajich J.E."/>
            <person name="Tunlid A."/>
            <person name="Tuskan G."/>
            <person name="Grigoriev I.V."/>
        </authorList>
    </citation>
    <scope>NUCLEOTIDE SEQUENCE [LARGE SCALE GENOMIC DNA]</scope>
    <source>
        <strain evidence="4">S238N-H82 / ATCC MYA-4686</strain>
    </source>
</reference>
<keyword evidence="2" id="KW-0812">Transmembrane</keyword>
<keyword evidence="4" id="KW-1185">Reference proteome</keyword>
<dbReference type="KEGG" id="lbc:LACBIDRAFT_331546"/>
<dbReference type="HOGENOM" id="CLU_255117_0_0_1"/>
<dbReference type="InParanoid" id="B0DPT4"/>
<evidence type="ECO:0000256" key="2">
    <source>
        <dbReference type="SAM" id="Phobius"/>
    </source>
</evidence>
<proteinExistence type="predicted"/>
<feature type="compositionally biased region" description="Low complexity" evidence="1">
    <location>
        <begin position="904"/>
        <end position="942"/>
    </location>
</feature>
<organism evidence="4">
    <name type="scientific">Laccaria bicolor (strain S238N-H82 / ATCC MYA-4686)</name>
    <name type="common">Bicoloured deceiver</name>
    <name type="synonym">Laccaria laccata var. bicolor</name>
    <dbReference type="NCBI Taxonomy" id="486041"/>
    <lineage>
        <taxon>Eukaryota</taxon>
        <taxon>Fungi</taxon>
        <taxon>Dikarya</taxon>
        <taxon>Basidiomycota</taxon>
        <taxon>Agaricomycotina</taxon>
        <taxon>Agaricomycetes</taxon>
        <taxon>Agaricomycetidae</taxon>
        <taxon>Agaricales</taxon>
        <taxon>Agaricineae</taxon>
        <taxon>Hydnangiaceae</taxon>
        <taxon>Laccaria</taxon>
    </lineage>
</organism>